<keyword evidence="3" id="KW-1185">Reference proteome</keyword>
<evidence type="ECO:0000313" key="2">
    <source>
        <dbReference type="EMBL" id="RCW93744.1"/>
    </source>
</evidence>
<dbReference type="RefSeq" id="WP_114308249.1">
    <property type="nucleotide sequence ID" value="NZ_QPJO01000001.1"/>
</dbReference>
<keyword evidence="1" id="KW-1133">Transmembrane helix</keyword>
<accession>A0A368ZJ32</accession>
<feature type="transmembrane region" description="Helical" evidence="1">
    <location>
        <begin position="63"/>
        <end position="81"/>
    </location>
</feature>
<gene>
    <name evidence="2" type="ORF">DFQ08_101542</name>
</gene>
<feature type="transmembrane region" description="Helical" evidence="1">
    <location>
        <begin position="27"/>
        <end position="51"/>
    </location>
</feature>
<evidence type="ECO:0000313" key="3">
    <source>
        <dbReference type="Proteomes" id="UP000253436"/>
    </source>
</evidence>
<dbReference type="EMBL" id="QPJO01000001">
    <property type="protein sequence ID" value="RCW93744.1"/>
    <property type="molecule type" value="Genomic_DNA"/>
</dbReference>
<keyword evidence="1" id="KW-0812">Transmembrane</keyword>
<dbReference type="OrthoDB" id="1445921at2"/>
<proteinExistence type="predicted"/>
<sequence>MATFADQKYISIFNHYKKNYGKKSITIALLYVCLLEFSFILALGAFFKAFATQMKMVILSNTKFWVIFALIAVFIVFKNWMRYNGKKRSILNTKSIHNTHSLSLLWLMPIGCIVIACILLQV</sequence>
<comment type="caution">
    <text evidence="2">The sequence shown here is derived from an EMBL/GenBank/DDBJ whole genome shotgun (WGS) entry which is preliminary data.</text>
</comment>
<feature type="transmembrane region" description="Helical" evidence="1">
    <location>
        <begin position="102"/>
        <end position="121"/>
    </location>
</feature>
<protein>
    <submittedName>
        <fullName evidence="2">Uncharacterized protein</fullName>
    </submittedName>
</protein>
<reference evidence="2 3" key="1">
    <citation type="submission" date="2018-07" db="EMBL/GenBank/DDBJ databases">
        <title>Genomic Encyclopedia of Type Strains, Phase III (KMG-III): the genomes of soil and plant-associated and newly described type strains.</title>
        <authorList>
            <person name="Whitman W."/>
        </authorList>
    </citation>
    <scope>NUCLEOTIDE SEQUENCE [LARGE SCALE GENOMIC DNA]</scope>
    <source>
        <strain evidence="2 3">CECT 7958</strain>
    </source>
</reference>
<evidence type="ECO:0000256" key="1">
    <source>
        <dbReference type="SAM" id="Phobius"/>
    </source>
</evidence>
<keyword evidence="1" id="KW-0472">Membrane</keyword>
<name>A0A368ZJ32_9FLAO</name>
<dbReference type="AlphaFoldDB" id="A0A368ZJ32"/>
<organism evidence="2 3">
    <name type="scientific">Winogradskyella arenosi</name>
    <dbReference type="NCBI Taxonomy" id="533325"/>
    <lineage>
        <taxon>Bacteria</taxon>
        <taxon>Pseudomonadati</taxon>
        <taxon>Bacteroidota</taxon>
        <taxon>Flavobacteriia</taxon>
        <taxon>Flavobacteriales</taxon>
        <taxon>Flavobacteriaceae</taxon>
        <taxon>Winogradskyella</taxon>
    </lineage>
</organism>
<dbReference type="Proteomes" id="UP000253436">
    <property type="component" value="Unassembled WGS sequence"/>
</dbReference>